<evidence type="ECO:0000313" key="2">
    <source>
        <dbReference type="EMBL" id="MFC7325827.1"/>
    </source>
</evidence>
<organism evidence="2 3">
    <name type="scientific">Halorubrum rutilum</name>
    <dbReference type="NCBI Taxonomy" id="1364933"/>
    <lineage>
        <taxon>Archaea</taxon>
        <taxon>Methanobacteriati</taxon>
        <taxon>Methanobacteriota</taxon>
        <taxon>Stenosarchaea group</taxon>
        <taxon>Halobacteria</taxon>
        <taxon>Halobacteriales</taxon>
        <taxon>Haloferacaceae</taxon>
        <taxon>Halorubrum</taxon>
    </lineage>
</organism>
<comment type="caution">
    <text evidence="2">The sequence shown here is derived from an EMBL/GenBank/DDBJ whole genome shotgun (WGS) entry which is preliminary data.</text>
</comment>
<dbReference type="RefSeq" id="WP_256409883.1">
    <property type="nucleotide sequence ID" value="NZ_JANHDN010000008.1"/>
</dbReference>
<sequence>MALVRAHMGRRETDNRAAEGSTETAADGPGVRRTYPERGGIDVFDSLLVRQPIADGRTGAVRDLLADWAGDSADGDVRTLLPVDGATLVTLFLDDGGFGLTDNAGRDPRRGDAVLWYVEVVDDDAEAWTTPDETIRSASPLFERGLSDLLTGEATVHADGRGDHRYVTHVTNPHRQERYVDAVGRSLVAPVAGDELPIPVAVVSLGVKAGLTSTLVARAVDLVNQLKRFDRVRAWAREETETVEAEAVYTESLLLEEVGDRQVVHYYIETEDMDRLYEAFRESDDWEARLSEWVLRRVLATPETFLDPPLETDCEVLIHAVDPERP</sequence>
<dbReference type="Proteomes" id="UP001596545">
    <property type="component" value="Unassembled WGS sequence"/>
</dbReference>
<reference evidence="2 3" key="1">
    <citation type="journal article" date="2019" name="Int. J. Syst. Evol. Microbiol.">
        <title>The Global Catalogue of Microorganisms (GCM) 10K type strain sequencing project: providing services to taxonomists for standard genome sequencing and annotation.</title>
        <authorList>
            <consortium name="The Broad Institute Genomics Platform"/>
            <consortium name="The Broad Institute Genome Sequencing Center for Infectious Disease"/>
            <person name="Wu L."/>
            <person name="Ma J."/>
        </authorList>
    </citation>
    <scope>NUCLEOTIDE SEQUENCE [LARGE SCALE GENOMIC DNA]</scope>
    <source>
        <strain evidence="2 3">CGMCC 1.12554</strain>
    </source>
</reference>
<gene>
    <name evidence="2" type="ORF">ACFQMF_14735</name>
</gene>
<dbReference type="AlphaFoldDB" id="A0ABD6AP62"/>
<name>A0ABD6AP62_9EURY</name>
<evidence type="ECO:0000256" key="1">
    <source>
        <dbReference type="SAM" id="MobiDB-lite"/>
    </source>
</evidence>
<protein>
    <submittedName>
        <fullName evidence="2">Uncharacterized protein</fullName>
    </submittedName>
</protein>
<accession>A0ABD6AP62</accession>
<dbReference type="EMBL" id="JBHTBL010000012">
    <property type="protein sequence ID" value="MFC7325827.1"/>
    <property type="molecule type" value="Genomic_DNA"/>
</dbReference>
<evidence type="ECO:0000313" key="3">
    <source>
        <dbReference type="Proteomes" id="UP001596545"/>
    </source>
</evidence>
<feature type="region of interest" description="Disordered" evidence="1">
    <location>
        <begin position="1"/>
        <end position="34"/>
    </location>
</feature>
<proteinExistence type="predicted"/>
<keyword evidence="3" id="KW-1185">Reference proteome</keyword>